<proteinExistence type="inferred from homology"/>
<dbReference type="RefSeq" id="WP_034517753.1">
    <property type="nucleotide sequence ID" value="NZ_BAYX01000007.1"/>
</dbReference>
<comment type="function">
    <text evidence="6">Part of the ABC transporter complex HmuTUV involved in hemin import. Responsible for energy coupling to the transport system.</text>
</comment>
<organism evidence="8 9">
    <name type="scientific">Rhizobium rhizogenes NBRC 13257</name>
    <dbReference type="NCBI Taxonomy" id="1220581"/>
    <lineage>
        <taxon>Bacteria</taxon>
        <taxon>Pseudomonadati</taxon>
        <taxon>Pseudomonadota</taxon>
        <taxon>Alphaproteobacteria</taxon>
        <taxon>Hyphomicrobiales</taxon>
        <taxon>Rhizobiaceae</taxon>
        <taxon>Rhizobium/Agrobacterium group</taxon>
        <taxon>Rhizobium</taxon>
    </lineage>
</organism>
<evidence type="ECO:0000256" key="2">
    <source>
        <dbReference type="ARBA" id="ARBA00022448"/>
    </source>
</evidence>
<dbReference type="CDD" id="cd03214">
    <property type="entry name" value="ABC_Iron-Siderophores_B12_Hemin"/>
    <property type="match status" value="1"/>
</dbReference>
<evidence type="ECO:0000256" key="6">
    <source>
        <dbReference type="ARBA" id="ARBA00037066"/>
    </source>
</evidence>
<evidence type="ECO:0000256" key="1">
    <source>
        <dbReference type="ARBA" id="ARBA00005417"/>
    </source>
</evidence>
<evidence type="ECO:0000256" key="5">
    <source>
        <dbReference type="ARBA" id="ARBA00022967"/>
    </source>
</evidence>
<dbReference type="EMBL" id="BAYX01000007">
    <property type="protein sequence ID" value="GAJ93852.1"/>
    <property type="molecule type" value="Genomic_DNA"/>
</dbReference>
<comment type="caution">
    <text evidence="8">The sequence shown here is derived from an EMBL/GenBank/DDBJ whole genome shotgun (WGS) entry which is preliminary data.</text>
</comment>
<dbReference type="AlphaFoldDB" id="A0AA87U4U4"/>
<dbReference type="SUPFAM" id="SSF52540">
    <property type="entry name" value="P-loop containing nucleoside triphosphate hydrolases"/>
    <property type="match status" value="1"/>
</dbReference>
<reference evidence="8 9" key="1">
    <citation type="submission" date="2014-05" db="EMBL/GenBank/DDBJ databases">
        <title>Whole genome shotgun sequence of Rhizobium rhizogenes NBRC 13257.</title>
        <authorList>
            <person name="Katano-Makiyama Y."/>
            <person name="Hosoyama A."/>
            <person name="Hashimoto M."/>
            <person name="Hosoyama Y."/>
            <person name="Noguchi M."/>
            <person name="Tsuchikane K."/>
            <person name="Kimura A."/>
            <person name="Ohji S."/>
            <person name="Ichikawa N."/>
            <person name="Yamazoe A."/>
            <person name="Fujita N."/>
        </authorList>
    </citation>
    <scope>NUCLEOTIDE SEQUENCE [LARGE SCALE GENOMIC DNA]</scope>
    <source>
        <strain evidence="8 9">NBRC 13257</strain>
    </source>
</reference>
<dbReference type="PANTHER" id="PTHR42794">
    <property type="entry name" value="HEMIN IMPORT ATP-BINDING PROTEIN HMUV"/>
    <property type="match status" value="1"/>
</dbReference>
<keyword evidence="5" id="KW-1278">Translocase</keyword>
<dbReference type="SMART" id="SM00382">
    <property type="entry name" value="AAA"/>
    <property type="match status" value="1"/>
</dbReference>
<keyword evidence="4 8" id="KW-0067">ATP-binding</keyword>
<name>A0AA87U4U4_RHIRH</name>
<dbReference type="GO" id="GO:0005524">
    <property type="term" value="F:ATP binding"/>
    <property type="evidence" value="ECO:0007669"/>
    <property type="project" value="UniProtKB-KW"/>
</dbReference>
<dbReference type="InterPro" id="IPR003593">
    <property type="entry name" value="AAA+_ATPase"/>
</dbReference>
<evidence type="ECO:0000313" key="9">
    <source>
        <dbReference type="Proteomes" id="UP000026941"/>
    </source>
</evidence>
<evidence type="ECO:0000313" key="8">
    <source>
        <dbReference type="EMBL" id="GAJ93852.1"/>
    </source>
</evidence>
<dbReference type="Gene3D" id="3.40.50.300">
    <property type="entry name" value="P-loop containing nucleotide triphosphate hydrolases"/>
    <property type="match status" value="1"/>
</dbReference>
<sequence length="263" mass="28217">MIDVSNLSVRLAGKTVVQDVSFIAEPGALTAICGPNGSGKTTTMKAISGELAYQGSVRLNTTEIGSLQPWQLAEIRGVLPQANTISFPFTVREIVRMGLTTGRNRHPDQADRIAADALASVDLTGFEGRFYQELSGGEQQRVQLARVLCQISEPVIDGKPCWLLLDEPVSSLDISHQLTIMTLARQFCQRGGGVIAVMHDLNLTALFADQMVLLKNGQLQAAGPVAEVLTDRHLLDVFGCALRVNRTPSDGAPFVLAHSALGD</sequence>
<evidence type="ECO:0000256" key="3">
    <source>
        <dbReference type="ARBA" id="ARBA00022741"/>
    </source>
</evidence>
<keyword evidence="2" id="KW-0813">Transport</keyword>
<dbReference type="PROSITE" id="PS50893">
    <property type="entry name" value="ABC_TRANSPORTER_2"/>
    <property type="match status" value="1"/>
</dbReference>
<dbReference type="InterPro" id="IPR017871">
    <property type="entry name" value="ABC_transporter-like_CS"/>
</dbReference>
<comment type="similarity">
    <text evidence="1">Belongs to the ABC transporter superfamily.</text>
</comment>
<dbReference type="GO" id="GO:0016887">
    <property type="term" value="F:ATP hydrolysis activity"/>
    <property type="evidence" value="ECO:0007669"/>
    <property type="project" value="InterPro"/>
</dbReference>
<feature type="domain" description="ABC transporter" evidence="7">
    <location>
        <begin position="2"/>
        <end position="241"/>
    </location>
</feature>
<dbReference type="Pfam" id="PF00005">
    <property type="entry name" value="ABC_tran"/>
    <property type="match status" value="1"/>
</dbReference>
<keyword evidence="3" id="KW-0547">Nucleotide-binding</keyword>
<evidence type="ECO:0000259" key="7">
    <source>
        <dbReference type="PROSITE" id="PS50893"/>
    </source>
</evidence>
<dbReference type="InterPro" id="IPR027417">
    <property type="entry name" value="P-loop_NTPase"/>
</dbReference>
<accession>A0AA87U4U4</accession>
<evidence type="ECO:0000256" key="4">
    <source>
        <dbReference type="ARBA" id="ARBA00022840"/>
    </source>
</evidence>
<dbReference type="Proteomes" id="UP000026941">
    <property type="component" value="Unassembled WGS sequence"/>
</dbReference>
<dbReference type="NCBIfam" id="NF010068">
    <property type="entry name" value="PRK13548.1"/>
    <property type="match status" value="1"/>
</dbReference>
<gene>
    <name evidence="8" type="primary">hmuV</name>
    <name evidence="8" type="ORF">RRH01S_07_00520</name>
</gene>
<dbReference type="PROSITE" id="PS00211">
    <property type="entry name" value="ABC_TRANSPORTER_1"/>
    <property type="match status" value="1"/>
</dbReference>
<dbReference type="PANTHER" id="PTHR42794:SF1">
    <property type="entry name" value="HEMIN IMPORT ATP-BINDING PROTEIN HMUV"/>
    <property type="match status" value="1"/>
</dbReference>
<dbReference type="GeneID" id="86849268"/>
<protein>
    <submittedName>
        <fullName evidence="8">Hemin ABC transporter ATP-binding protein</fullName>
    </submittedName>
</protein>
<dbReference type="InterPro" id="IPR003439">
    <property type="entry name" value="ABC_transporter-like_ATP-bd"/>
</dbReference>